<dbReference type="InterPro" id="IPR047757">
    <property type="entry name" value="AfsA-like"/>
</dbReference>
<dbReference type="eggNOG" id="ENOG5033Y1N">
    <property type="taxonomic scope" value="Bacteria"/>
</dbReference>
<dbReference type="EMBL" id="CM000913">
    <property type="protein sequence ID" value="EFG07383.1"/>
    <property type="molecule type" value="Genomic_DNA"/>
</dbReference>
<dbReference type="RefSeq" id="WP_003960777.1">
    <property type="nucleotide sequence ID" value="NZ_CM000913.1"/>
</dbReference>
<dbReference type="NCBIfam" id="NF041195">
    <property type="entry name" value="ScbA_BarX_GamBu"/>
    <property type="match status" value="1"/>
</dbReference>
<feature type="domain" description="A-factor biosynthesis hotdog" evidence="1">
    <location>
        <begin position="199"/>
        <end position="314"/>
    </location>
</feature>
<evidence type="ECO:0000313" key="2">
    <source>
        <dbReference type="EMBL" id="EFG07383.1"/>
    </source>
</evidence>
<evidence type="ECO:0000259" key="1">
    <source>
        <dbReference type="Pfam" id="PF03756"/>
    </source>
</evidence>
<dbReference type="GeneID" id="93731113"/>
<dbReference type="InterPro" id="IPR005509">
    <property type="entry name" value="AfsA_hotdog_dom"/>
</dbReference>
<feature type="domain" description="A-factor biosynthesis hotdog" evidence="1">
    <location>
        <begin position="30"/>
        <end position="160"/>
    </location>
</feature>
<name>E2Q7H7_STRCL</name>
<keyword evidence="3" id="KW-1185">Reference proteome</keyword>
<dbReference type="GO" id="GO:0016740">
    <property type="term" value="F:transferase activity"/>
    <property type="evidence" value="ECO:0007669"/>
    <property type="project" value="InterPro"/>
</dbReference>
<protein>
    <submittedName>
        <fullName evidence="2">Transcriptional regulator</fullName>
    </submittedName>
</protein>
<sequence>MTMPLRRESLAVVDRPVAHGPFTTTVPREYVHRAALAEVFLTGIHPTGLDSLTVTAQWPRAHTFYGPTAGVHDPLMFIESLRQAVNLITHTVYAAPMDHHQIWRHLSVDLDRDALFVGDTPASIELDIRCADVERRGSALRGMRMEVTGRRDGHYLGSAVSSVTSLPRTVYRRLRGPHAEVWKGATKALPLPPPVPPALVGRSRPEDVVLAPTRVRDRWQLRADTSHPILFDHPQDHAPGMLLLEAARQAALAVSPPVPVVPVGTEAVFHRYVELDDDCWIEAVPIAPDARGDSRTRVVALQRDACLFECTVTTAPVTPLPF</sequence>
<dbReference type="KEGG" id="sclf:BB341_16850"/>
<dbReference type="STRING" id="1901.BB341_16850"/>
<proteinExistence type="predicted"/>
<organism evidence="2 3">
    <name type="scientific">Streptomyces clavuligerus</name>
    <dbReference type="NCBI Taxonomy" id="1901"/>
    <lineage>
        <taxon>Bacteria</taxon>
        <taxon>Bacillati</taxon>
        <taxon>Actinomycetota</taxon>
        <taxon>Actinomycetes</taxon>
        <taxon>Kitasatosporales</taxon>
        <taxon>Streptomycetaceae</taxon>
        <taxon>Streptomyces</taxon>
    </lineage>
</organism>
<dbReference type="OrthoDB" id="7838374at2"/>
<dbReference type="Proteomes" id="UP000002357">
    <property type="component" value="Chromosome"/>
</dbReference>
<dbReference type="AlphaFoldDB" id="E2Q7H7"/>
<accession>E2Q7H7</accession>
<evidence type="ECO:0000313" key="3">
    <source>
        <dbReference type="Proteomes" id="UP000002357"/>
    </source>
</evidence>
<reference evidence="2 3" key="1">
    <citation type="journal article" date="2010" name="Genome Biol. Evol.">
        <title>The sequence of a 1.8-mb bacterial linear plasmid reveals a rich evolutionary reservoir of secondary metabolic pathways.</title>
        <authorList>
            <person name="Medema M.H."/>
            <person name="Trefzer A."/>
            <person name="Kovalchuk A."/>
            <person name="van den Berg M."/>
            <person name="Mueller U."/>
            <person name="Heijne W."/>
            <person name="Wu L."/>
            <person name="Alam M.T."/>
            <person name="Ronning C.M."/>
            <person name="Nierman W.C."/>
            <person name="Bovenberg R.A.L."/>
            <person name="Breitling R."/>
            <person name="Takano E."/>
        </authorList>
    </citation>
    <scope>NUCLEOTIDE SEQUENCE [LARGE SCALE GENOMIC DNA]</scope>
    <source>
        <strain evidence="3">ATCC 27064 / DSM 738 / JCM 4710 / NBRC 13307 / NCIMB 12785 / NRRL 3585 / VKM Ac-602</strain>
    </source>
</reference>
<gene>
    <name evidence="2" type="ORF">SCLAV_2310</name>
</gene>
<dbReference type="Pfam" id="PF03756">
    <property type="entry name" value="AfsA"/>
    <property type="match status" value="2"/>
</dbReference>